<dbReference type="AlphaFoldDB" id="A0A1A9WZ04"/>
<evidence type="ECO:0000256" key="1">
    <source>
        <dbReference type="ARBA" id="ARBA00022473"/>
    </source>
</evidence>
<keyword evidence="8" id="KW-1185">Reference proteome</keyword>
<dbReference type="SUPFAM" id="SSF47459">
    <property type="entry name" value="HLH, helix-loop-helix DNA-binding domain"/>
    <property type="match status" value="1"/>
</dbReference>
<dbReference type="Pfam" id="PF00010">
    <property type="entry name" value="HLH"/>
    <property type="match status" value="1"/>
</dbReference>
<keyword evidence="4" id="KW-0804">Transcription</keyword>
<dbReference type="GO" id="GO:0005634">
    <property type="term" value="C:nucleus"/>
    <property type="evidence" value="ECO:0007669"/>
    <property type="project" value="TreeGrafter"/>
</dbReference>
<dbReference type="GO" id="GO:0000981">
    <property type="term" value="F:DNA-binding transcription factor activity, RNA polymerase II-specific"/>
    <property type="evidence" value="ECO:0007669"/>
    <property type="project" value="TreeGrafter"/>
</dbReference>
<keyword evidence="1" id="KW-0217">Developmental protein</keyword>
<dbReference type="SMART" id="SM00353">
    <property type="entry name" value="HLH"/>
    <property type="match status" value="1"/>
</dbReference>
<evidence type="ECO:0000256" key="2">
    <source>
        <dbReference type="ARBA" id="ARBA00023015"/>
    </source>
</evidence>
<dbReference type="InterPro" id="IPR036638">
    <property type="entry name" value="HLH_DNA-bd_sf"/>
</dbReference>
<evidence type="ECO:0000256" key="3">
    <source>
        <dbReference type="ARBA" id="ARBA00023125"/>
    </source>
</evidence>
<dbReference type="FunFam" id="4.10.280.10:FF:000090">
    <property type="entry name" value="Salivary gland-expressed bHLH"/>
    <property type="match status" value="1"/>
</dbReference>
<organism evidence="7 8">
    <name type="scientific">Glossina brevipalpis</name>
    <dbReference type="NCBI Taxonomy" id="37001"/>
    <lineage>
        <taxon>Eukaryota</taxon>
        <taxon>Metazoa</taxon>
        <taxon>Ecdysozoa</taxon>
        <taxon>Arthropoda</taxon>
        <taxon>Hexapoda</taxon>
        <taxon>Insecta</taxon>
        <taxon>Pterygota</taxon>
        <taxon>Neoptera</taxon>
        <taxon>Endopterygota</taxon>
        <taxon>Diptera</taxon>
        <taxon>Brachycera</taxon>
        <taxon>Muscomorpha</taxon>
        <taxon>Hippoboscoidea</taxon>
        <taxon>Glossinidae</taxon>
        <taxon>Glossina</taxon>
    </lineage>
</organism>
<dbReference type="Proteomes" id="UP000091820">
    <property type="component" value="Unassembled WGS sequence"/>
</dbReference>
<dbReference type="Gene3D" id="4.10.280.10">
    <property type="entry name" value="Helix-loop-helix DNA-binding domain"/>
    <property type="match status" value="1"/>
</dbReference>
<accession>A0A1A9WZ04</accession>
<reference evidence="8" key="1">
    <citation type="submission" date="2014-03" db="EMBL/GenBank/DDBJ databases">
        <authorList>
            <person name="Aksoy S."/>
            <person name="Warren W."/>
            <person name="Wilson R.K."/>
        </authorList>
    </citation>
    <scope>NUCLEOTIDE SEQUENCE [LARGE SCALE GENOMIC DNA]</scope>
    <source>
        <strain evidence="8">IAEA</strain>
    </source>
</reference>
<name>A0A1A9WZ04_9MUSC</name>
<evidence type="ECO:0000256" key="5">
    <source>
        <dbReference type="ARBA" id="ARBA00023242"/>
    </source>
</evidence>
<protein>
    <recommendedName>
        <fullName evidence="6">BHLH domain-containing protein</fullName>
    </recommendedName>
</protein>
<evidence type="ECO:0000313" key="7">
    <source>
        <dbReference type="EnsemblMetazoa" id="GBRI037832-PA"/>
    </source>
</evidence>
<dbReference type="PROSITE" id="PS50888">
    <property type="entry name" value="BHLH"/>
    <property type="match status" value="1"/>
</dbReference>
<dbReference type="PANTHER" id="PTHR20937:SF3">
    <property type="entry name" value="IP14615P"/>
    <property type="match status" value="1"/>
</dbReference>
<keyword evidence="2" id="KW-0805">Transcription regulation</keyword>
<dbReference type="PANTHER" id="PTHR20937">
    <property type="entry name" value="IP14615P"/>
    <property type="match status" value="1"/>
</dbReference>
<sequence>MLSTVTTEILHLYPYILQYIAEYKKTACDRERTRMRDMNRAYDLLRSKLPISKPNGKKFSKIETLRISIGYIKDLLQQLRGNAEDYDVSRCKPNQIVKFVDYKSLNLRKRSQSLQYEEKSVYIDDGSTKDIDEVNISWSDSYMLNGTDKWE</sequence>
<evidence type="ECO:0000259" key="6">
    <source>
        <dbReference type="PROSITE" id="PS50888"/>
    </source>
</evidence>
<reference evidence="7" key="2">
    <citation type="submission" date="2020-05" db="UniProtKB">
        <authorList>
            <consortium name="EnsemblMetazoa"/>
        </authorList>
    </citation>
    <scope>IDENTIFICATION</scope>
    <source>
        <strain evidence="7">IAEA</strain>
    </source>
</reference>
<proteinExistence type="predicted"/>
<dbReference type="GO" id="GO:0000978">
    <property type="term" value="F:RNA polymerase II cis-regulatory region sequence-specific DNA binding"/>
    <property type="evidence" value="ECO:0007669"/>
    <property type="project" value="TreeGrafter"/>
</dbReference>
<keyword evidence="3" id="KW-0238">DNA-binding</keyword>
<dbReference type="GO" id="GO:0046983">
    <property type="term" value="F:protein dimerization activity"/>
    <property type="evidence" value="ECO:0007669"/>
    <property type="project" value="InterPro"/>
</dbReference>
<dbReference type="STRING" id="37001.A0A1A9WZ04"/>
<dbReference type="EnsemblMetazoa" id="GBRI037832-RA">
    <property type="protein sequence ID" value="GBRI037832-PA"/>
    <property type="gene ID" value="GBRI037832"/>
</dbReference>
<evidence type="ECO:0000313" key="8">
    <source>
        <dbReference type="Proteomes" id="UP000091820"/>
    </source>
</evidence>
<dbReference type="InterPro" id="IPR011598">
    <property type="entry name" value="bHLH_dom"/>
</dbReference>
<keyword evidence="5" id="KW-0539">Nucleus</keyword>
<dbReference type="GO" id="GO:0001707">
    <property type="term" value="P:mesoderm formation"/>
    <property type="evidence" value="ECO:0007669"/>
    <property type="project" value="TreeGrafter"/>
</dbReference>
<evidence type="ECO:0000256" key="4">
    <source>
        <dbReference type="ARBA" id="ARBA00023163"/>
    </source>
</evidence>
<dbReference type="VEuPathDB" id="VectorBase:GBRI037832"/>
<dbReference type="CDD" id="cd11390">
    <property type="entry name" value="bHLH_TS"/>
    <property type="match status" value="1"/>
</dbReference>
<feature type="domain" description="BHLH" evidence="6">
    <location>
        <begin position="22"/>
        <end position="75"/>
    </location>
</feature>
<dbReference type="InterPro" id="IPR040259">
    <property type="entry name" value="Mesogenin/MesP"/>
</dbReference>